<feature type="compositionally biased region" description="Acidic residues" evidence="7">
    <location>
        <begin position="1380"/>
        <end position="1409"/>
    </location>
</feature>
<feature type="domain" description="DH" evidence="10">
    <location>
        <begin position="1607"/>
        <end position="1790"/>
    </location>
</feature>
<feature type="compositionally biased region" description="Pro residues" evidence="7">
    <location>
        <begin position="1045"/>
        <end position="1093"/>
    </location>
</feature>
<feature type="compositionally biased region" description="Pro residues" evidence="7">
    <location>
        <begin position="633"/>
        <end position="642"/>
    </location>
</feature>
<keyword evidence="5" id="KW-0963">Cytoplasm</keyword>
<sequence>MSQWGQGQPGYQYPMQTGYNPGMNPQFQANQPPQFQQNPQFQQPQQTGYTGGILPQQTGFPQQQQRLAPQPTGYQGGLQAQPTGYQGALQAQPTGYQGSALGHRPAPPPPPVPPIPSQFQNQTSQLGVGQPNRFLNTTPLAAQPTGFPGLSAQPTGFQGLSAQPTGFQAARPLVPQATGFVDPRLQMMSSTFMPLNPSVPYSAGGAPQLPSQSIDGSNLQQSFQQYNQEQRGTAAPKVPWALSKAEKKQYDQIFRAWDTGNTGFINGQTALEVFGQSGLSKEELGRIWALADVDDRGKLNIAEFHVAMGLIYRRLNGNPIPDTLPPELVPPSAKDLDTSVNFLKDVLKNETRSTSALDGPDSRLKQRSLHSNTSAFADRDATVYRHTESESPAGGFYQPRNRHVDRDAIRSSSQRDSPSADLDDMKRTLNRTQQMLDRSSEKNQEDMLLDEEMEDLKHKVKRLNEDLEYASRGVRTQKKDEERRRLERELMVLMHEEIPELERRIKDRDERKEREKREWIRNRDRANQGSGRYRDRDDSYGRDYESRPYSRGANRDYESRPYSRGGDRDYEPRPYSRGGGDYESRPYSRGPDYDRERPYSRGGYRRSPSPPRETDRAAPPPPAAEPAGLKAPPAAPKPPTSPAPALKNMTPEERRAHAQAEAQKRIQARMAALGVTAPSTSASPALDTSVEDRLQKEKQEAEEKAKAAEAEAAERERIRRERLENEKALRDGRDTPASATVTSPTSAAPAPPTPTTPSGGKAPPPPAPRRGPAPPPPAKRGAPKPPAAPAARAPPPPAAPPAPAAPEVDPEEEALRQKEEAARKKREEREKRLRELEEQERLEEQRYEERMRKLKEEAEAKRKVEEAKAAAAPAVTSPPPAPPAPPAPAPPTPASPPAAEKSTNPFSRLMQGGGAPPAAPPVANGAASTNPWSRPAAASPAAPAAPTPPAFTPAPPRSPAPTSSPAPPAVKTTYMTVPADDDSDWDEVKEKTDDEDSSDDDFADRNVRKNIAQSLFGNVLPRSPSVPPSGGSTPVTAHPPTSIASPPPAPPAPPAAPPAPPAPAAPPAPVDGGAPPPPPPPPGPPAPPPPPMAAPAAAPPAGGAGRSALLASIQSGARLRKVQTVDKSGPQVSGQVLGDTAPPPHINAAPRMPSPPPPPAPAPPAPEPEPMQRDNSNRQSVDWYAGLAADVGTPQVDKMPSFAEEQEEPASVPDIQVHDTTPSGAPDPLADIDKSTELRVRTLYPFEGDGPDDLSFGENLILKANPSKTGGDWWYGTLVRDGKAGLFPKTYVAEFTSFKAKAIYDYTGGSEDELPFAAGDEIDIIDRSDEEWWKTEKNGVVFIVPAAYFEEVQADHTPSITTTEAPANASGPAAPAAQAEEVEWDSSGESDADSTDYFSLEDSDEEEETSDTKEDRAAREAERQRVLEAAGLVVQRDKPPPPRPPRRKRSVKQRRPAPAAPKRASVLSVTSDKDLPTLPTESTAPVSRPMRLDDAYERYEEFKSKNRMSMSSMSDVPSSPTSASITPGAVSPAPSIARDDSTRSHSRFLSHILGRSKTPDRIMPVISGPILQTPEVPDRPNSPAFGSSWASLVDKTALDGIPPHERKRQEAIFELIATESAYVHDLQLIVEVFYQSMLPLLDTKAITVVFANVEDLLLVNTTFMSSLEQRQKECRLYVDRIGDILDTHMSNMAAYMEYCVNQSNAIKVLQTLREGNPQLAEHLQRLRDTEPACRNLDLSSYLLSPMQRITRYPLLLRQVLHYTEPNTEEHRSIDRAVHVAEKILNHINETIREQEGREKLRTLSEHLWIGQGRLDLTAPTRHMGTRRLLKEGFLMKAKSGRRLYGVLCSDIMVLTDEHMKTLYRMPIPVAEATVKAMPSLKDDGAFQISLPYPRGGDTIALRAGSLKDCQQWIDAIELATLRARDAEKRALRRIQTH</sequence>
<dbReference type="SMART" id="SM00233">
    <property type="entry name" value="PH"/>
    <property type="match status" value="1"/>
</dbReference>
<feature type="compositionally biased region" description="Basic residues" evidence="7">
    <location>
        <begin position="1444"/>
        <end position="1455"/>
    </location>
</feature>
<dbReference type="SUPFAM" id="SSF50729">
    <property type="entry name" value="PH domain-like"/>
    <property type="match status" value="1"/>
</dbReference>
<feature type="compositionally biased region" description="Pro residues" evidence="7">
    <location>
        <begin position="876"/>
        <end position="896"/>
    </location>
</feature>
<dbReference type="PROSITE" id="PS50010">
    <property type="entry name" value="DH_2"/>
    <property type="match status" value="1"/>
</dbReference>
<dbReference type="VEuPathDB" id="FungiDB:SCHCODRAFT_02603965"/>
<dbReference type="SUPFAM" id="SSF50044">
    <property type="entry name" value="SH3-domain"/>
    <property type="match status" value="2"/>
</dbReference>
<dbReference type="CDD" id="cd00052">
    <property type="entry name" value="EH"/>
    <property type="match status" value="1"/>
</dbReference>
<dbReference type="Proteomes" id="UP000007431">
    <property type="component" value="Unassembled WGS sequence"/>
</dbReference>
<reference evidence="14 15" key="1">
    <citation type="journal article" date="2010" name="Nat. Biotechnol.">
        <title>Genome sequence of the model mushroom Schizophyllum commune.</title>
        <authorList>
            <person name="Ohm R.A."/>
            <person name="de Jong J.F."/>
            <person name="Lugones L.G."/>
            <person name="Aerts A."/>
            <person name="Kothe E."/>
            <person name="Stajich J.E."/>
            <person name="de Vries R.P."/>
            <person name="Record E."/>
            <person name="Levasseur A."/>
            <person name="Baker S.E."/>
            <person name="Bartholomew K.A."/>
            <person name="Coutinho P.M."/>
            <person name="Erdmann S."/>
            <person name="Fowler T.J."/>
            <person name="Gathman A.C."/>
            <person name="Lombard V."/>
            <person name="Henrissat B."/>
            <person name="Knabe N."/>
            <person name="Kuees U."/>
            <person name="Lilly W.W."/>
            <person name="Lindquist E."/>
            <person name="Lucas S."/>
            <person name="Magnuson J.K."/>
            <person name="Piumi F."/>
            <person name="Raudaskoski M."/>
            <person name="Salamov A."/>
            <person name="Schmutz J."/>
            <person name="Schwarze F.W.M.R."/>
            <person name="vanKuyk P.A."/>
            <person name="Horton J.S."/>
            <person name="Grigoriev I.V."/>
            <person name="Woesten H.A.B."/>
        </authorList>
    </citation>
    <scope>NUCLEOTIDE SEQUENCE [LARGE SCALE GENOMIC DNA]</scope>
    <source>
        <strain evidence="15">H4-8 / FGSC 9210</strain>
    </source>
</reference>
<feature type="compositionally biased region" description="Pro residues" evidence="7">
    <location>
        <begin position="1152"/>
        <end position="1169"/>
    </location>
</feature>
<feature type="region of interest" description="Disordered" evidence="7">
    <location>
        <begin position="1361"/>
        <end position="1489"/>
    </location>
</feature>
<feature type="region of interest" description="Disordered" evidence="7">
    <location>
        <begin position="1508"/>
        <end position="1543"/>
    </location>
</feature>
<dbReference type="SUPFAM" id="SSF48065">
    <property type="entry name" value="DBL homology domain (DH-domain)"/>
    <property type="match status" value="1"/>
</dbReference>
<protein>
    <recommendedName>
        <fullName evidence="2">Actin cytoskeleton-regulatory complex protein PAN1</fullName>
    </recommendedName>
    <alternativeName>
        <fullName evidence="3">Actin cytoskeleton-regulatory complex protein pan1</fullName>
    </alternativeName>
</protein>
<dbReference type="InterPro" id="IPR051480">
    <property type="entry name" value="Endocytic_GEF_Adapter"/>
</dbReference>
<gene>
    <name evidence="14" type="ORF">SCHCODRAFT_81569</name>
</gene>
<feature type="compositionally biased region" description="Basic and acidic residues" evidence="7">
    <location>
        <begin position="690"/>
        <end position="734"/>
    </location>
</feature>
<dbReference type="InterPro" id="IPR011993">
    <property type="entry name" value="PH-like_dom_sf"/>
</dbReference>
<feature type="compositionally biased region" description="Low complexity" evidence="7">
    <location>
        <begin position="1364"/>
        <end position="1379"/>
    </location>
</feature>
<organism evidence="15">
    <name type="scientific">Schizophyllum commune (strain H4-8 / FGSC 9210)</name>
    <name type="common">Split gill fungus</name>
    <dbReference type="NCBI Taxonomy" id="578458"/>
    <lineage>
        <taxon>Eukaryota</taxon>
        <taxon>Fungi</taxon>
        <taxon>Dikarya</taxon>
        <taxon>Basidiomycota</taxon>
        <taxon>Agaricomycotina</taxon>
        <taxon>Agaricomycetes</taxon>
        <taxon>Agaricomycetidae</taxon>
        <taxon>Agaricales</taxon>
        <taxon>Schizophyllaceae</taxon>
        <taxon>Schizophyllum</taxon>
    </lineage>
</organism>
<dbReference type="Pfam" id="PF00018">
    <property type="entry name" value="SH3_1"/>
    <property type="match status" value="2"/>
</dbReference>
<dbReference type="CDD" id="cd00160">
    <property type="entry name" value="RhoGEF"/>
    <property type="match status" value="1"/>
</dbReference>
<dbReference type="InterPro" id="IPR001849">
    <property type="entry name" value="PH_domain"/>
</dbReference>
<dbReference type="InterPro" id="IPR000261">
    <property type="entry name" value="EH_dom"/>
</dbReference>
<evidence type="ECO:0000256" key="7">
    <source>
        <dbReference type="SAM" id="MobiDB-lite"/>
    </source>
</evidence>
<dbReference type="eggNOG" id="KOG0998">
    <property type="taxonomic scope" value="Eukaryota"/>
</dbReference>
<dbReference type="OMA" id="DATVYKY"/>
<evidence type="ECO:0000313" key="15">
    <source>
        <dbReference type="Proteomes" id="UP000007431"/>
    </source>
</evidence>
<feature type="domain" description="PH" evidence="9">
    <location>
        <begin position="1827"/>
        <end position="1921"/>
    </location>
</feature>
<dbReference type="Gene3D" id="2.30.29.30">
    <property type="entry name" value="Pleckstrin-homology domain (PH domain)/Phosphotyrosine-binding domain (PTB)"/>
    <property type="match status" value="1"/>
</dbReference>
<dbReference type="PANTHER" id="PTHR46006">
    <property type="entry name" value="RHO GUANINE NUCLEOTIDE EXCHANGE FACTOR AT 64C, ISOFORM A"/>
    <property type="match status" value="1"/>
</dbReference>
<dbReference type="InterPro" id="IPR001331">
    <property type="entry name" value="GDS_CDC24_CS"/>
</dbReference>
<feature type="domain" description="EH" evidence="11">
    <location>
        <begin position="246"/>
        <end position="335"/>
    </location>
</feature>
<dbReference type="GO" id="GO:0003779">
    <property type="term" value="F:actin binding"/>
    <property type="evidence" value="ECO:0007669"/>
    <property type="project" value="InterPro"/>
</dbReference>
<feature type="region of interest" description="Disordered" evidence="7">
    <location>
        <begin position="352"/>
        <end position="425"/>
    </location>
</feature>
<dbReference type="STRING" id="578458.D8PUQ3"/>
<dbReference type="GO" id="GO:0005085">
    <property type="term" value="F:guanyl-nucleotide exchange factor activity"/>
    <property type="evidence" value="ECO:0007669"/>
    <property type="project" value="InterPro"/>
</dbReference>
<feature type="domain" description="EF-hand" evidence="12">
    <location>
        <begin position="279"/>
        <end position="314"/>
    </location>
</feature>
<feature type="compositionally biased region" description="Pro residues" evidence="7">
    <location>
        <begin position="105"/>
        <end position="116"/>
    </location>
</feature>
<dbReference type="PROSITE" id="PS50031">
    <property type="entry name" value="EH"/>
    <property type="match status" value="1"/>
</dbReference>
<dbReference type="PROSITE" id="PS50002">
    <property type="entry name" value="SH3"/>
    <property type="match status" value="1"/>
</dbReference>
<feature type="region of interest" description="Disordered" evidence="7">
    <location>
        <begin position="1"/>
        <end position="116"/>
    </location>
</feature>
<evidence type="ECO:0000259" key="11">
    <source>
        <dbReference type="PROSITE" id="PS50031"/>
    </source>
</evidence>
<evidence type="ECO:0000259" key="8">
    <source>
        <dbReference type="PROSITE" id="PS50002"/>
    </source>
</evidence>
<name>D8PUQ3_SCHCM</name>
<evidence type="ECO:0000259" key="13">
    <source>
        <dbReference type="PROSITE" id="PS51082"/>
    </source>
</evidence>
<dbReference type="InterPro" id="IPR003124">
    <property type="entry name" value="WH2_dom"/>
</dbReference>
<feature type="domain" description="WH2" evidence="13">
    <location>
        <begin position="1105"/>
        <end position="1122"/>
    </location>
</feature>
<evidence type="ECO:0000256" key="2">
    <source>
        <dbReference type="ARBA" id="ARBA00015110"/>
    </source>
</evidence>
<dbReference type="InterPro" id="IPR001452">
    <property type="entry name" value="SH3_domain"/>
</dbReference>
<accession>D8PUQ3</accession>
<dbReference type="SUPFAM" id="SSF47473">
    <property type="entry name" value="EF-hand"/>
    <property type="match status" value="1"/>
</dbReference>
<feature type="compositionally biased region" description="Basic and acidic residues" evidence="7">
    <location>
        <begin position="525"/>
        <end position="599"/>
    </location>
</feature>
<dbReference type="SMART" id="SM00027">
    <property type="entry name" value="EH"/>
    <property type="match status" value="1"/>
</dbReference>
<dbReference type="SMART" id="SM00325">
    <property type="entry name" value="RhoGEF"/>
    <property type="match status" value="1"/>
</dbReference>
<feature type="compositionally biased region" description="Basic and acidic residues" evidence="7">
    <location>
        <begin position="1410"/>
        <end position="1426"/>
    </location>
</feature>
<dbReference type="Pfam" id="PF12763">
    <property type="entry name" value="EH"/>
    <property type="match status" value="1"/>
</dbReference>
<keyword evidence="4 6" id="KW-0728">SH3 domain</keyword>
<dbReference type="PROSITE" id="PS51082">
    <property type="entry name" value="WH2"/>
    <property type="match status" value="1"/>
</dbReference>
<dbReference type="InParanoid" id="D8PUQ3"/>
<feature type="compositionally biased region" description="Low complexity" evidence="7">
    <location>
        <begin position="735"/>
        <end position="748"/>
    </location>
</feature>
<feature type="region of interest" description="Disordered" evidence="7">
    <location>
        <begin position="525"/>
        <end position="1231"/>
    </location>
</feature>
<feature type="compositionally biased region" description="Pro residues" evidence="7">
    <location>
        <begin position="943"/>
        <end position="968"/>
    </location>
</feature>
<dbReference type="Gene3D" id="1.20.900.10">
    <property type="entry name" value="Dbl homology (DH) domain"/>
    <property type="match status" value="1"/>
</dbReference>
<evidence type="ECO:0000256" key="6">
    <source>
        <dbReference type="PROSITE-ProRule" id="PRU00192"/>
    </source>
</evidence>
<evidence type="ECO:0000256" key="3">
    <source>
        <dbReference type="ARBA" id="ARBA00020728"/>
    </source>
</evidence>
<dbReference type="GO" id="GO:0005509">
    <property type="term" value="F:calcium ion binding"/>
    <property type="evidence" value="ECO:0007669"/>
    <property type="project" value="InterPro"/>
</dbReference>
<evidence type="ECO:0000259" key="9">
    <source>
        <dbReference type="PROSITE" id="PS50003"/>
    </source>
</evidence>
<evidence type="ECO:0000259" key="12">
    <source>
        <dbReference type="PROSITE" id="PS50222"/>
    </source>
</evidence>
<evidence type="ECO:0000256" key="4">
    <source>
        <dbReference type="ARBA" id="ARBA00022443"/>
    </source>
</evidence>
<dbReference type="eggNOG" id="KOG4305">
    <property type="taxonomic scope" value="Eukaryota"/>
</dbReference>
<feature type="compositionally biased region" description="Polar residues" evidence="7">
    <location>
        <begin position="78"/>
        <end position="97"/>
    </location>
</feature>
<dbReference type="InterPro" id="IPR002048">
    <property type="entry name" value="EF_hand_dom"/>
</dbReference>
<dbReference type="PROSITE" id="PS50003">
    <property type="entry name" value="PH_DOMAIN"/>
    <property type="match status" value="1"/>
</dbReference>
<feature type="compositionally biased region" description="Low complexity" evidence="7">
    <location>
        <begin position="56"/>
        <end position="65"/>
    </location>
</feature>
<dbReference type="GO" id="GO:0035556">
    <property type="term" value="P:intracellular signal transduction"/>
    <property type="evidence" value="ECO:0007669"/>
    <property type="project" value="InterPro"/>
</dbReference>
<feature type="domain" description="SH3" evidence="8">
    <location>
        <begin position="1295"/>
        <end position="1354"/>
    </location>
</feature>
<feature type="compositionally biased region" description="Basic and acidic residues" evidence="7">
    <location>
        <begin position="650"/>
        <end position="664"/>
    </location>
</feature>
<dbReference type="GO" id="GO:0035025">
    <property type="term" value="P:positive regulation of Rho protein signal transduction"/>
    <property type="evidence" value="ECO:0007669"/>
    <property type="project" value="TreeGrafter"/>
</dbReference>
<evidence type="ECO:0000313" key="14">
    <source>
        <dbReference type="EMBL" id="EFJ01445.1"/>
    </source>
</evidence>
<dbReference type="InterPro" id="IPR000219">
    <property type="entry name" value="DH_dom"/>
</dbReference>
<feature type="compositionally biased region" description="Basic and acidic residues" evidence="7">
    <location>
        <begin position="842"/>
        <end position="868"/>
    </location>
</feature>
<dbReference type="SMART" id="SM00326">
    <property type="entry name" value="SH3"/>
    <property type="match status" value="2"/>
</dbReference>
<feature type="compositionally biased region" description="Low complexity" evidence="7">
    <location>
        <begin position="1508"/>
        <end position="1524"/>
    </location>
</feature>
<dbReference type="SMART" id="SM00246">
    <property type="entry name" value="WH2"/>
    <property type="match status" value="1"/>
</dbReference>
<dbReference type="EMBL" id="GL377303">
    <property type="protein sequence ID" value="EFJ01445.1"/>
    <property type="molecule type" value="Genomic_DNA"/>
</dbReference>
<dbReference type="PROSITE" id="PS50222">
    <property type="entry name" value="EF_HAND_2"/>
    <property type="match status" value="1"/>
</dbReference>
<feature type="compositionally biased region" description="Basic and acidic residues" evidence="7">
    <location>
        <begin position="377"/>
        <end position="389"/>
    </location>
</feature>
<feature type="compositionally biased region" description="Low complexity" evidence="7">
    <location>
        <begin position="921"/>
        <end position="942"/>
    </location>
</feature>
<feature type="compositionally biased region" description="Pro residues" evidence="7">
    <location>
        <begin position="762"/>
        <end position="804"/>
    </location>
</feature>
<keyword evidence="15" id="KW-1185">Reference proteome</keyword>
<dbReference type="PROSITE" id="PS00741">
    <property type="entry name" value="DH_1"/>
    <property type="match status" value="1"/>
</dbReference>
<proteinExistence type="predicted"/>
<comment type="subcellular location">
    <subcellularLocation>
        <location evidence="1">Cytoplasm</location>
    </subcellularLocation>
</comment>
<dbReference type="Gene3D" id="2.30.30.40">
    <property type="entry name" value="SH3 Domains"/>
    <property type="match status" value="2"/>
</dbReference>
<dbReference type="PANTHER" id="PTHR46006:SF6">
    <property type="entry name" value="INTERSECTIN-2 ISOFORM X1"/>
    <property type="match status" value="1"/>
</dbReference>
<dbReference type="HOGENOM" id="CLU_235129_0_0_1"/>
<dbReference type="eggNOG" id="KOG1029">
    <property type="taxonomic scope" value="Eukaryota"/>
</dbReference>
<dbReference type="InterPro" id="IPR011992">
    <property type="entry name" value="EF-hand-dom_pair"/>
</dbReference>
<dbReference type="Pfam" id="PF00621">
    <property type="entry name" value="RhoGEF"/>
    <property type="match status" value="1"/>
</dbReference>
<evidence type="ECO:0000256" key="5">
    <source>
        <dbReference type="ARBA" id="ARBA00022490"/>
    </source>
</evidence>
<dbReference type="InterPro" id="IPR036028">
    <property type="entry name" value="SH3-like_dom_sf"/>
</dbReference>
<evidence type="ECO:0000259" key="10">
    <source>
        <dbReference type="PROSITE" id="PS50010"/>
    </source>
</evidence>
<dbReference type="Pfam" id="PF02205">
    <property type="entry name" value="WH2"/>
    <property type="match status" value="1"/>
</dbReference>
<feature type="compositionally biased region" description="Basic and acidic residues" evidence="7">
    <location>
        <begin position="813"/>
        <end position="836"/>
    </location>
</feature>
<dbReference type="InterPro" id="IPR035899">
    <property type="entry name" value="DBL_dom_sf"/>
</dbReference>
<dbReference type="Gene3D" id="1.10.238.10">
    <property type="entry name" value="EF-hand"/>
    <property type="match status" value="1"/>
</dbReference>
<dbReference type="GO" id="GO:0005737">
    <property type="term" value="C:cytoplasm"/>
    <property type="evidence" value="ECO:0007669"/>
    <property type="project" value="UniProtKB-SubCell"/>
</dbReference>
<feature type="compositionally biased region" description="Acidic residues" evidence="7">
    <location>
        <begin position="993"/>
        <end position="1002"/>
    </location>
</feature>
<dbReference type="CDD" id="cd00174">
    <property type="entry name" value="SH3"/>
    <property type="match status" value="2"/>
</dbReference>
<feature type="compositionally biased region" description="Low complexity" evidence="7">
    <location>
        <begin position="1"/>
        <end position="46"/>
    </location>
</feature>
<evidence type="ECO:0000256" key="1">
    <source>
        <dbReference type="ARBA" id="ARBA00004496"/>
    </source>
</evidence>